<dbReference type="STRING" id="416016.SAMN05443547_0048"/>
<dbReference type="RefSeq" id="WP_073580308.1">
    <property type="nucleotide sequence ID" value="NZ_CBCSEA010000003.1"/>
</dbReference>
<accession>A0A1M7ZSC3</accession>
<dbReference type="OrthoDB" id="827255at2"/>
<dbReference type="AlphaFoldDB" id="A0A1M7ZSC3"/>
<protein>
    <submittedName>
        <fullName evidence="1">Uncharacterized protein</fullName>
    </submittedName>
</protein>
<gene>
    <name evidence="1" type="ORF">SAMN05443547_0048</name>
</gene>
<evidence type="ECO:0000313" key="1">
    <source>
        <dbReference type="EMBL" id="SHO71738.1"/>
    </source>
</evidence>
<organism evidence="1 2">
    <name type="scientific">Flavobacterium cucumis</name>
    <dbReference type="NCBI Taxonomy" id="416016"/>
    <lineage>
        <taxon>Bacteria</taxon>
        <taxon>Pseudomonadati</taxon>
        <taxon>Bacteroidota</taxon>
        <taxon>Flavobacteriia</taxon>
        <taxon>Flavobacteriales</taxon>
        <taxon>Flavobacteriaceae</taxon>
        <taxon>Flavobacterium</taxon>
    </lineage>
</organism>
<keyword evidence="2" id="KW-1185">Reference proteome</keyword>
<dbReference type="Pfam" id="PF10884">
    <property type="entry name" value="DUF2683"/>
    <property type="match status" value="1"/>
</dbReference>
<dbReference type="InterPro" id="IPR020271">
    <property type="entry name" value="Uncharacterised_MJ1172"/>
</dbReference>
<proteinExistence type="predicted"/>
<reference evidence="2" key="1">
    <citation type="submission" date="2016-12" db="EMBL/GenBank/DDBJ databases">
        <authorList>
            <person name="Varghese N."/>
            <person name="Submissions S."/>
        </authorList>
    </citation>
    <scope>NUCLEOTIDE SEQUENCE [LARGE SCALE GENOMIC DNA]</scope>
    <source>
        <strain evidence="2">DSM 18830</strain>
    </source>
</reference>
<evidence type="ECO:0000313" key="2">
    <source>
        <dbReference type="Proteomes" id="UP000184611"/>
    </source>
</evidence>
<dbReference type="EMBL" id="FRYK01000001">
    <property type="protein sequence ID" value="SHO71738.1"/>
    <property type="molecule type" value="Genomic_DNA"/>
</dbReference>
<sequence>MTTITIKINERSKKGKAFLEFAKTFFAEGKDVEIVKSDDKKPKKEKSIYSDAFIAKMKKAEENIKNGDCVTIDPNDVWGSLGLK</sequence>
<dbReference type="Proteomes" id="UP000184611">
    <property type="component" value="Unassembled WGS sequence"/>
</dbReference>
<name>A0A1M7ZSC3_9FLAO</name>